<organism evidence="1">
    <name type="scientific">hydrothermal vent metagenome</name>
    <dbReference type="NCBI Taxonomy" id="652676"/>
    <lineage>
        <taxon>unclassified sequences</taxon>
        <taxon>metagenomes</taxon>
        <taxon>ecological metagenomes</taxon>
    </lineage>
</organism>
<proteinExistence type="predicted"/>
<protein>
    <submittedName>
        <fullName evidence="1">Uncharacterized protein</fullName>
    </submittedName>
</protein>
<name>A0A3B0XJE9_9ZZZZ</name>
<dbReference type="EMBL" id="UOFI01000040">
    <property type="protein sequence ID" value="VAW63247.1"/>
    <property type="molecule type" value="Genomic_DNA"/>
</dbReference>
<dbReference type="AlphaFoldDB" id="A0A3B0XJE9"/>
<evidence type="ECO:0000313" key="1">
    <source>
        <dbReference type="EMBL" id="VAW63247.1"/>
    </source>
</evidence>
<accession>A0A3B0XJE9</accession>
<gene>
    <name evidence="1" type="ORF">MNBD_GAMMA09-505</name>
</gene>
<sequence length="742" mass="81154">MPITPPRLDDRNFEDLVDELLARIPAHTPEWVPQPGDPGRTLLELFAWLGETILYRANLIPERQRLAFLKLLGHKMQPASAAQGIISIKLDEPDATDVITLSPLASVSGAVNFETKSELSVLPVTAECYYKRPLSDEEEVDLSDVLDGLKEFHEINGDLSAYVSTGIFSDGLVNKKGLDLVQDTTDSSLWIAMFAATPGLVNKIKDKLSGVDEGRAAILNIGFSPAIELPASFDEINVPGRIPHTLEISTGLIENENPVYSELTRIADSSEDLTKRGVQRYILPGDPNDFGVLEGDVRIDANAGVGDRPPRLDDPEKVSRLVAWLRLRPKKSLSSMSLSWVGINAVEIDQRKTTRGLIIGQSNGGADQVMSISISSVETETFRLQVEETGRGYVLWQRVDDLALMGRDDSVYVLDSEAGTVSFGNAVNGRIPEPGRRVRIELMRAGGGRAGNLPKSSLSKITAKDIKGNPVNRKLSVIQGIETQGGEDAESLSAAEKRIPASLQHRNRSVTEGDYKSLAAETPGVRVGRIEVLPRFLPLQRRSGVAGVVSVMVLPFKEMNQPPNPRPDQPFIEKVYSYLNNRRPLATEMYVIGCEYIALGLSIGITIRDGYGYDQVVNKVRESVKRYLWSLPPDGPQGEGWPLGRSVKDRELEVVAARVTGVSTVTGVNLFRKENNSWMKVQRAQACDAIEIAMENWQLPELLSIVVITDDLPGDELRTTSDLNTTGSADGGVAVPVVPEVC</sequence>
<reference evidence="1" key="1">
    <citation type="submission" date="2018-06" db="EMBL/GenBank/DDBJ databases">
        <authorList>
            <person name="Zhirakovskaya E."/>
        </authorList>
    </citation>
    <scope>NUCLEOTIDE SEQUENCE</scope>
</reference>